<evidence type="ECO:0000256" key="6">
    <source>
        <dbReference type="ARBA" id="ARBA00022840"/>
    </source>
</evidence>
<evidence type="ECO:0000256" key="4">
    <source>
        <dbReference type="ARBA" id="ARBA00022741"/>
    </source>
</evidence>
<reference evidence="13" key="1">
    <citation type="submission" date="2017-09" db="EMBL/GenBank/DDBJ databases">
        <title>Depth-based differentiation of microbial function through sediment-hosted aquifers and enrichment of novel symbionts in the deep terrestrial subsurface.</title>
        <authorList>
            <person name="Probst A.J."/>
            <person name="Ladd B."/>
            <person name="Jarett J.K."/>
            <person name="Geller-Mcgrath D.E."/>
            <person name="Sieber C.M.K."/>
            <person name="Emerson J.B."/>
            <person name="Anantharaman K."/>
            <person name="Thomas B.C."/>
            <person name="Malmstrom R."/>
            <person name="Stieglmeier M."/>
            <person name="Klingl A."/>
            <person name="Woyke T."/>
            <person name="Ryan C.M."/>
            <person name="Banfield J.F."/>
        </authorList>
    </citation>
    <scope>NUCLEOTIDE SEQUENCE [LARGE SCALE GENOMIC DNA]</scope>
</reference>
<dbReference type="Pfam" id="PF01406">
    <property type="entry name" value="tRNA-synt_1e"/>
    <property type="match status" value="2"/>
</dbReference>
<evidence type="ECO:0000256" key="9">
    <source>
        <dbReference type="HAMAP-Rule" id="MF_00041"/>
    </source>
</evidence>
<feature type="domain" description="tRNA synthetases class I catalytic" evidence="10">
    <location>
        <begin position="325"/>
        <end position="376"/>
    </location>
</feature>
<dbReference type="PANTHER" id="PTHR10890">
    <property type="entry name" value="CYSTEINYL-TRNA SYNTHETASE"/>
    <property type="match status" value="1"/>
</dbReference>
<evidence type="ECO:0000256" key="7">
    <source>
        <dbReference type="ARBA" id="ARBA00022917"/>
    </source>
</evidence>
<dbReference type="Gene3D" id="3.40.50.620">
    <property type="entry name" value="HUPs"/>
    <property type="match status" value="1"/>
</dbReference>
<dbReference type="CDD" id="cd00672">
    <property type="entry name" value="CysRS_core"/>
    <property type="match status" value="1"/>
</dbReference>
<comment type="subunit">
    <text evidence="1 9">Monomer.</text>
</comment>
<dbReference type="PRINTS" id="PR00983">
    <property type="entry name" value="TRNASYNTHCYS"/>
</dbReference>
<dbReference type="InterPro" id="IPR009080">
    <property type="entry name" value="tRNAsynth_Ia_anticodon-bd"/>
</dbReference>
<feature type="short sequence motif" description="'HIGH' region" evidence="9">
    <location>
        <begin position="31"/>
        <end position="41"/>
    </location>
</feature>
<evidence type="ECO:0000259" key="10">
    <source>
        <dbReference type="Pfam" id="PF01406"/>
    </source>
</evidence>
<keyword evidence="4 9" id="KW-0547">Nucleotide-binding</keyword>
<dbReference type="SUPFAM" id="SSF52374">
    <property type="entry name" value="Nucleotidylyl transferase"/>
    <property type="match status" value="1"/>
</dbReference>
<comment type="similarity">
    <text evidence="9">Belongs to the class-I aminoacyl-tRNA synthetase family.</text>
</comment>
<dbReference type="InterPro" id="IPR014729">
    <property type="entry name" value="Rossmann-like_a/b/a_fold"/>
</dbReference>
<comment type="catalytic activity">
    <reaction evidence="9">
        <text>tRNA(Cys) + L-cysteine + ATP = L-cysteinyl-tRNA(Cys) + AMP + diphosphate</text>
        <dbReference type="Rhea" id="RHEA:17773"/>
        <dbReference type="Rhea" id="RHEA-COMP:9661"/>
        <dbReference type="Rhea" id="RHEA-COMP:9679"/>
        <dbReference type="ChEBI" id="CHEBI:30616"/>
        <dbReference type="ChEBI" id="CHEBI:33019"/>
        <dbReference type="ChEBI" id="CHEBI:35235"/>
        <dbReference type="ChEBI" id="CHEBI:78442"/>
        <dbReference type="ChEBI" id="CHEBI:78517"/>
        <dbReference type="ChEBI" id="CHEBI:456215"/>
        <dbReference type="EC" id="6.1.1.16"/>
    </reaction>
</comment>
<dbReference type="InterPro" id="IPR015803">
    <property type="entry name" value="Cys-tRNA-ligase"/>
</dbReference>
<sequence>MNINLYNTLNRKIEEFKPIKDRKVGIYTCGPTVYNYAHIGNLRSYIFEDILKRVLKYNGYKVKHVMNITDVGHLTSDADEGEDKMEKGAKREGKSAWDIAAFYIKAFRENLADLNIEEPDIWCRATVHIKEQIKLIKKLEKKGFIYETSDGIYFDTSKLNDYGKLAQLNKDELLGGARVNMGGKKNITDFALWKFSPFGQKRQMEWSSPWGVGFPGWHIECSAMSVKYLGQPFDIHCGGIDHVPVHHTNEIAQSETANGKTMANYWLHNEFIKIPPTNTNDEVICESCGEKYIPKMIHKIAIQGINREGRSENQMGKCPKCGLMNYVKMSKSSGNFITVNTLKEKGIDSLAYRYFLLQTHYRKQLNFSWEALEAAASGVHHLYQAAAELKTKEIKTDINLENEFLTAVNNDLDTPKALAGVWTAIKNKQINWQTILKFDEIFGLDIKNQVEKLDQQEELPKEIQQLIFKRDEARKNKNWQTSDEIRDRLIVLGYQVEDDTTGTKVTKI</sequence>
<feature type="binding site" evidence="9">
    <location>
        <position position="331"/>
    </location>
    <ligand>
        <name>ATP</name>
        <dbReference type="ChEBI" id="CHEBI:30616"/>
    </ligand>
</feature>
<organism evidence="12 13">
    <name type="scientific">Candidatus Magasanikbacteria bacterium CG10_big_fil_rev_8_21_14_0_10_36_32</name>
    <dbReference type="NCBI Taxonomy" id="1974646"/>
    <lineage>
        <taxon>Bacteria</taxon>
        <taxon>Candidatus Magasanikiibacteriota</taxon>
    </lineage>
</organism>
<comment type="caution">
    <text evidence="12">The sequence shown here is derived from an EMBL/GenBank/DDBJ whole genome shotgun (WGS) entry which is preliminary data.</text>
</comment>
<evidence type="ECO:0000313" key="12">
    <source>
        <dbReference type="EMBL" id="PIT88091.1"/>
    </source>
</evidence>
<dbReference type="GO" id="GO:0008270">
    <property type="term" value="F:zinc ion binding"/>
    <property type="evidence" value="ECO:0007669"/>
    <property type="project" value="UniProtKB-UniRule"/>
</dbReference>
<feature type="binding site" evidence="9">
    <location>
        <position position="250"/>
    </location>
    <ligand>
        <name>Zn(2+)</name>
        <dbReference type="ChEBI" id="CHEBI:29105"/>
    </ligand>
</feature>
<dbReference type="EC" id="6.1.1.16" evidence="9"/>
<name>A0A2M6W5M9_9BACT</name>
<dbReference type="PANTHER" id="PTHR10890:SF3">
    <property type="entry name" value="CYSTEINE--TRNA LIGASE, CYTOPLASMIC"/>
    <property type="match status" value="1"/>
</dbReference>
<dbReference type="GO" id="GO:0005829">
    <property type="term" value="C:cytosol"/>
    <property type="evidence" value="ECO:0007669"/>
    <property type="project" value="TreeGrafter"/>
</dbReference>
<evidence type="ECO:0000256" key="5">
    <source>
        <dbReference type="ARBA" id="ARBA00022833"/>
    </source>
</evidence>
<evidence type="ECO:0000259" key="11">
    <source>
        <dbReference type="Pfam" id="PF23493"/>
    </source>
</evidence>
<dbReference type="GO" id="GO:0004817">
    <property type="term" value="F:cysteine-tRNA ligase activity"/>
    <property type="evidence" value="ECO:0007669"/>
    <property type="project" value="UniProtKB-UniRule"/>
</dbReference>
<feature type="binding site" evidence="9">
    <location>
        <position position="221"/>
    </location>
    <ligand>
        <name>Zn(2+)</name>
        <dbReference type="ChEBI" id="CHEBI:29105"/>
    </ligand>
</feature>
<dbReference type="Proteomes" id="UP000231426">
    <property type="component" value="Unassembled WGS sequence"/>
</dbReference>
<gene>
    <name evidence="9" type="primary">cysS</name>
    <name evidence="12" type="ORF">COU29_03700</name>
</gene>
<keyword evidence="2 9" id="KW-0436">Ligase</keyword>
<comment type="subcellular location">
    <subcellularLocation>
        <location evidence="9">Cytoplasm</location>
    </subcellularLocation>
</comment>
<keyword evidence="6 9" id="KW-0067">ATP-binding</keyword>
<keyword evidence="5 9" id="KW-0862">Zinc</keyword>
<evidence type="ECO:0000313" key="13">
    <source>
        <dbReference type="Proteomes" id="UP000231426"/>
    </source>
</evidence>
<evidence type="ECO:0000256" key="8">
    <source>
        <dbReference type="ARBA" id="ARBA00023146"/>
    </source>
</evidence>
<keyword evidence="3 9" id="KW-0479">Metal-binding</keyword>
<dbReference type="AlphaFoldDB" id="A0A2M6W5M9"/>
<dbReference type="SUPFAM" id="SSF47323">
    <property type="entry name" value="Anticodon-binding domain of a subclass of class I aminoacyl-tRNA synthetases"/>
    <property type="match status" value="1"/>
</dbReference>
<dbReference type="GO" id="GO:0005524">
    <property type="term" value="F:ATP binding"/>
    <property type="evidence" value="ECO:0007669"/>
    <property type="project" value="UniProtKB-UniRule"/>
</dbReference>
<keyword evidence="7 9" id="KW-0648">Protein biosynthesis</keyword>
<feature type="short sequence motif" description="'KMSKS' region" evidence="9">
    <location>
        <begin position="328"/>
        <end position="332"/>
    </location>
</feature>
<dbReference type="EMBL" id="PFBV01000005">
    <property type="protein sequence ID" value="PIT88091.1"/>
    <property type="molecule type" value="Genomic_DNA"/>
</dbReference>
<keyword evidence="8 9" id="KW-0030">Aminoacyl-tRNA synthetase</keyword>
<dbReference type="Pfam" id="PF23493">
    <property type="entry name" value="CysS_C"/>
    <property type="match status" value="1"/>
</dbReference>
<dbReference type="GO" id="GO:0006423">
    <property type="term" value="P:cysteinyl-tRNA aminoacylation"/>
    <property type="evidence" value="ECO:0007669"/>
    <property type="project" value="UniProtKB-UniRule"/>
</dbReference>
<feature type="binding site" evidence="9">
    <location>
        <position position="246"/>
    </location>
    <ligand>
        <name>Zn(2+)</name>
        <dbReference type="ChEBI" id="CHEBI:29105"/>
    </ligand>
</feature>
<feature type="domain" description="tRNA synthetases class I catalytic" evidence="10">
    <location>
        <begin position="16"/>
        <end position="274"/>
    </location>
</feature>
<keyword evidence="9" id="KW-0963">Cytoplasm</keyword>
<dbReference type="InterPro" id="IPR056411">
    <property type="entry name" value="CysS_C"/>
</dbReference>
<dbReference type="InterPro" id="IPR032678">
    <property type="entry name" value="tRNA-synt_1_cat_dom"/>
</dbReference>
<proteinExistence type="inferred from homology"/>
<protein>
    <recommendedName>
        <fullName evidence="9">Cysteine--tRNA ligase</fullName>
        <ecNumber evidence="9">6.1.1.16</ecNumber>
    </recommendedName>
    <alternativeName>
        <fullName evidence="9">Cysteinyl-tRNA synthetase</fullName>
        <shortName evidence="9">CysRS</shortName>
    </alternativeName>
</protein>
<dbReference type="InterPro" id="IPR024909">
    <property type="entry name" value="Cys-tRNA/MSH_ligase"/>
</dbReference>
<accession>A0A2M6W5M9</accession>
<dbReference type="HAMAP" id="MF_00041">
    <property type="entry name" value="Cys_tRNA_synth"/>
    <property type="match status" value="1"/>
</dbReference>
<feature type="domain" description="Cysteinyl-tRNA ligase anticodon binding" evidence="11">
    <location>
        <begin position="458"/>
        <end position="501"/>
    </location>
</feature>
<comment type="cofactor">
    <cofactor evidence="9">
        <name>Zn(2+)</name>
        <dbReference type="ChEBI" id="CHEBI:29105"/>
    </cofactor>
    <text evidence="9">Binds 1 zinc ion per subunit.</text>
</comment>
<evidence type="ECO:0000256" key="3">
    <source>
        <dbReference type="ARBA" id="ARBA00022723"/>
    </source>
</evidence>
<feature type="binding site" evidence="9">
    <location>
        <position position="29"/>
    </location>
    <ligand>
        <name>Zn(2+)</name>
        <dbReference type="ChEBI" id="CHEBI:29105"/>
    </ligand>
</feature>
<evidence type="ECO:0000256" key="2">
    <source>
        <dbReference type="ARBA" id="ARBA00022598"/>
    </source>
</evidence>
<evidence type="ECO:0000256" key="1">
    <source>
        <dbReference type="ARBA" id="ARBA00011245"/>
    </source>
</evidence>
<dbReference type="Gene3D" id="1.20.120.640">
    <property type="entry name" value="Anticodon-binding domain of a subclass of class I aminoacyl-tRNA synthetases"/>
    <property type="match status" value="1"/>
</dbReference>